<evidence type="ECO:0000313" key="3">
    <source>
        <dbReference type="Proteomes" id="UP000676194"/>
    </source>
</evidence>
<keyword evidence="1" id="KW-0812">Transmembrane</keyword>
<dbReference type="KEGG" id="tsph:KIH39_02050"/>
<keyword evidence="1" id="KW-0472">Membrane</keyword>
<keyword evidence="3" id="KW-1185">Reference proteome</keyword>
<accession>A0A8E6EVH5</accession>
<dbReference type="AlphaFoldDB" id="A0A8E6EVH5"/>
<proteinExistence type="predicted"/>
<sequence length="175" mass="20284">MKVTYQLQVEDLIAFENYIRLHVPEVRRHYYISVILSIYVYITILIGVFYICKTDFETSLFTGSLSLLVLLAILPEVHRNMIERKHRRASDKGEYASKLIRSELIISEDYLIHASENGVLSIKIEKINRIVSDGERTYIFFNKFEAFLLPHSNLEGDLSSLIAEISKRINGKSKL</sequence>
<feature type="transmembrane region" description="Helical" evidence="1">
    <location>
        <begin position="30"/>
        <end position="52"/>
    </location>
</feature>
<dbReference type="RefSeq" id="WP_213497615.1">
    <property type="nucleotide sequence ID" value="NZ_CP074694.1"/>
</dbReference>
<evidence type="ECO:0000256" key="1">
    <source>
        <dbReference type="SAM" id="Phobius"/>
    </source>
</evidence>
<reference evidence="2" key="1">
    <citation type="submission" date="2021-05" db="EMBL/GenBank/DDBJ databases">
        <title>Complete genome sequence of the cellulolytic planctomycete Telmatocola sphagniphila SP2T and characterization of the first cellulase from planctomycetes.</title>
        <authorList>
            <person name="Rakitin A.L."/>
            <person name="Beletsky A.V."/>
            <person name="Naumoff D.G."/>
            <person name="Kulichevskaya I.S."/>
            <person name="Mardanov A.V."/>
            <person name="Ravin N.V."/>
            <person name="Dedysh S.N."/>
        </authorList>
    </citation>
    <scope>NUCLEOTIDE SEQUENCE</scope>
    <source>
        <strain evidence="2">SP2T</strain>
    </source>
</reference>
<evidence type="ECO:0000313" key="2">
    <source>
        <dbReference type="EMBL" id="QVL32725.1"/>
    </source>
</evidence>
<organism evidence="2 3">
    <name type="scientific">Telmatocola sphagniphila</name>
    <dbReference type="NCBI Taxonomy" id="1123043"/>
    <lineage>
        <taxon>Bacteria</taxon>
        <taxon>Pseudomonadati</taxon>
        <taxon>Planctomycetota</taxon>
        <taxon>Planctomycetia</taxon>
        <taxon>Gemmatales</taxon>
        <taxon>Gemmataceae</taxon>
    </lineage>
</organism>
<name>A0A8E6EVH5_9BACT</name>
<gene>
    <name evidence="2" type="ORF">KIH39_02050</name>
</gene>
<feature type="transmembrane region" description="Helical" evidence="1">
    <location>
        <begin position="58"/>
        <end position="77"/>
    </location>
</feature>
<evidence type="ECO:0008006" key="4">
    <source>
        <dbReference type="Google" id="ProtNLM"/>
    </source>
</evidence>
<keyword evidence="1" id="KW-1133">Transmembrane helix</keyword>
<protein>
    <recommendedName>
        <fullName evidence="4">YcxB-like protein domain-containing protein</fullName>
    </recommendedName>
</protein>
<dbReference type="Proteomes" id="UP000676194">
    <property type="component" value="Chromosome"/>
</dbReference>
<dbReference type="EMBL" id="CP074694">
    <property type="protein sequence ID" value="QVL32725.1"/>
    <property type="molecule type" value="Genomic_DNA"/>
</dbReference>